<gene>
    <name evidence="1" type="ORF">QR680_010521</name>
</gene>
<evidence type="ECO:0000313" key="1">
    <source>
        <dbReference type="EMBL" id="KAK0427972.1"/>
    </source>
</evidence>
<dbReference type="AlphaFoldDB" id="A0AA39IPB6"/>
<keyword evidence="2" id="KW-1185">Reference proteome</keyword>
<reference evidence="1" key="1">
    <citation type="submission" date="2023-06" db="EMBL/GenBank/DDBJ databases">
        <title>Genomic analysis of the entomopathogenic nematode Steinernema hermaphroditum.</title>
        <authorList>
            <person name="Schwarz E.M."/>
            <person name="Heppert J.K."/>
            <person name="Baniya A."/>
            <person name="Schwartz H.T."/>
            <person name="Tan C.-H."/>
            <person name="Antoshechkin I."/>
            <person name="Sternberg P.W."/>
            <person name="Goodrich-Blair H."/>
            <person name="Dillman A.R."/>
        </authorList>
    </citation>
    <scope>NUCLEOTIDE SEQUENCE</scope>
    <source>
        <strain evidence="1">PS9179</strain>
        <tissue evidence="1">Whole animal</tissue>
    </source>
</reference>
<comment type="caution">
    <text evidence="1">The sequence shown here is derived from an EMBL/GenBank/DDBJ whole genome shotgun (WGS) entry which is preliminary data.</text>
</comment>
<organism evidence="1 2">
    <name type="scientific">Steinernema hermaphroditum</name>
    <dbReference type="NCBI Taxonomy" id="289476"/>
    <lineage>
        <taxon>Eukaryota</taxon>
        <taxon>Metazoa</taxon>
        <taxon>Ecdysozoa</taxon>
        <taxon>Nematoda</taxon>
        <taxon>Chromadorea</taxon>
        <taxon>Rhabditida</taxon>
        <taxon>Tylenchina</taxon>
        <taxon>Panagrolaimomorpha</taxon>
        <taxon>Strongyloidoidea</taxon>
        <taxon>Steinernematidae</taxon>
        <taxon>Steinernema</taxon>
    </lineage>
</organism>
<name>A0AA39IPB6_9BILA</name>
<accession>A0AA39IPB6</accession>
<dbReference type="EMBL" id="JAUCMV010000001">
    <property type="protein sequence ID" value="KAK0427972.1"/>
    <property type="molecule type" value="Genomic_DNA"/>
</dbReference>
<evidence type="ECO:0000313" key="2">
    <source>
        <dbReference type="Proteomes" id="UP001175271"/>
    </source>
</evidence>
<proteinExistence type="predicted"/>
<sequence length="257" mass="30059">MMDHLAKYMDEEGPEFLYGYKRNNDLRLYRISRFDDFEDILGHIRSHKKLYDNSRAVFNLSRDLLMEASHRGYAAENSYEYIHVVVIVSILLKKRVRRGHGANAAIKIEGQDIHAEFFHLMTLAGEAFKYNNVSGVPNFSTKTSAVSHYLRYGAQAIGLKNGCNKTTLTLKEYLCQIVQIMFFESILQEKDLQCENEPEKFVQFWSEDDPLIMENGDEREFVINGNEQPEYRMWVLVTKFANGRFEISSLKYQDFPY</sequence>
<dbReference type="Proteomes" id="UP001175271">
    <property type="component" value="Unassembled WGS sequence"/>
</dbReference>
<protein>
    <submittedName>
        <fullName evidence="1">Uncharacterized protein</fullName>
    </submittedName>
</protein>